<evidence type="ECO:0000313" key="3">
    <source>
        <dbReference type="Proteomes" id="UP001497045"/>
    </source>
</evidence>
<comment type="caution">
    <text evidence="2">The sequence shown here is derived from an EMBL/GenBank/DDBJ whole genome shotgun (WGS) entry which is preliminary data.</text>
</comment>
<reference evidence="2 3" key="1">
    <citation type="submission" date="2024-04" db="EMBL/GenBank/DDBJ databases">
        <title>Aurantiacibacter sp. DGU6 16S ribosomal RNA gene Genome sequencing and assembly.</title>
        <authorList>
            <person name="Park S."/>
        </authorList>
    </citation>
    <scope>NUCLEOTIDE SEQUENCE [LARGE SCALE GENOMIC DNA]</scope>
    <source>
        <strain evidence="2 3">DGU6</strain>
    </source>
</reference>
<feature type="signal peptide" evidence="1">
    <location>
        <begin position="1"/>
        <end position="19"/>
    </location>
</feature>
<organism evidence="2 3">
    <name type="scientific">Aurantiacibacter gilvus</name>
    <dbReference type="NCBI Taxonomy" id="3139141"/>
    <lineage>
        <taxon>Bacteria</taxon>
        <taxon>Pseudomonadati</taxon>
        <taxon>Pseudomonadota</taxon>
        <taxon>Alphaproteobacteria</taxon>
        <taxon>Sphingomonadales</taxon>
        <taxon>Erythrobacteraceae</taxon>
        <taxon>Aurantiacibacter</taxon>
    </lineage>
</organism>
<keyword evidence="3" id="KW-1185">Reference proteome</keyword>
<accession>A0ABU9IGN3</accession>
<evidence type="ECO:0000256" key="1">
    <source>
        <dbReference type="SAM" id="SignalP"/>
    </source>
</evidence>
<gene>
    <name evidence="2" type="ORF">AAEO60_12960</name>
</gene>
<dbReference type="EMBL" id="JBBYHV010000002">
    <property type="protein sequence ID" value="MEL1251579.1"/>
    <property type="molecule type" value="Genomic_DNA"/>
</dbReference>
<dbReference type="Proteomes" id="UP001497045">
    <property type="component" value="Unassembled WGS sequence"/>
</dbReference>
<protein>
    <submittedName>
        <fullName evidence="2">Uncharacterized protein</fullName>
    </submittedName>
</protein>
<feature type="chain" id="PRO_5045491965" evidence="1">
    <location>
        <begin position="20"/>
        <end position="44"/>
    </location>
</feature>
<dbReference type="RefSeq" id="WP_341674128.1">
    <property type="nucleotide sequence ID" value="NZ_JBBYHV010000002.1"/>
</dbReference>
<evidence type="ECO:0000313" key="2">
    <source>
        <dbReference type="EMBL" id="MEL1251579.1"/>
    </source>
</evidence>
<name>A0ABU9IGN3_9SPHN</name>
<sequence>MTRFANNAFAAVFALIVMATSFSAITSVPADTPVAAIALAPALA</sequence>
<proteinExistence type="predicted"/>
<keyword evidence="1" id="KW-0732">Signal</keyword>